<accession>A0A377JST1</accession>
<dbReference type="Proteomes" id="UP000255103">
    <property type="component" value="Unassembled WGS sequence"/>
</dbReference>
<gene>
    <name evidence="1" type="ORF">NCTC12219_00912</name>
    <name evidence="2" type="ORF">NCTC12219_01837</name>
</gene>
<dbReference type="AlphaFoldDB" id="A0A377JST1"/>
<evidence type="ECO:0000313" key="3">
    <source>
        <dbReference type="Proteomes" id="UP000255103"/>
    </source>
</evidence>
<organism evidence="1 3">
    <name type="scientific">Helicobacter cinaedi</name>
    <dbReference type="NCBI Taxonomy" id="213"/>
    <lineage>
        <taxon>Bacteria</taxon>
        <taxon>Pseudomonadati</taxon>
        <taxon>Campylobacterota</taxon>
        <taxon>Epsilonproteobacteria</taxon>
        <taxon>Campylobacterales</taxon>
        <taxon>Helicobacteraceae</taxon>
        <taxon>Helicobacter</taxon>
    </lineage>
</organism>
<evidence type="ECO:0000313" key="2">
    <source>
        <dbReference type="EMBL" id="STP14290.1"/>
    </source>
</evidence>
<dbReference type="EMBL" id="UGHX01000002">
    <property type="protein sequence ID" value="STP14290.1"/>
    <property type="molecule type" value="Genomic_DNA"/>
</dbReference>
<protein>
    <submittedName>
        <fullName evidence="1">Uncharacterized protein</fullName>
    </submittedName>
</protein>
<reference evidence="1 3" key="1">
    <citation type="submission" date="2018-06" db="EMBL/GenBank/DDBJ databases">
        <authorList>
            <consortium name="Pathogen Informatics"/>
            <person name="Doyle S."/>
        </authorList>
    </citation>
    <scope>NUCLEOTIDE SEQUENCE [LARGE SCALE GENOMIC DNA]</scope>
    <source>
        <strain evidence="1 3">NCTC12219</strain>
    </source>
</reference>
<dbReference type="RefSeq" id="WP_115721735.1">
    <property type="nucleotide sequence ID" value="NZ_UGHX01000001.1"/>
</dbReference>
<evidence type="ECO:0000313" key="1">
    <source>
        <dbReference type="EMBL" id="STP11029.1"/>
    </source>
</evidence>
<sequence>MQYLIVFLSVIIFGLGGSCAYLLNKNAELKMLNQINNAIVDSQTKAIEQMALESEKYHCDLESMNDYTRAKYSAVITEHKDESCESKLKEFEKALNIYGGE</sequence>
<proteinExistence type="predicted"/>
<name>A0A377JST1_9HELI</name>
<dbReference type="EMBL" id="UGHX01000001">
    <property type="protein sequence ID" value="STP11029.1"/>
    <property type="molecule type" value="Genomic_DNA"/>
</dbReference>